<evidence type="ECO:0000256" key="2">
    <source>
        <dbReference type="ARBA" id="ARBA00004613"/>
    </source>
</evidence>
<keyword evidence="4" id="KW-0964">Secreted</keyword>
<dbReference type="OrthoDB" id="10264956at2759"/>
<dbReference type="GO" id="GO:0006491">
    <property type="term" value="P:N-glycan processing"/>
    <property type="evidence" value="ECO:0007669"/>
    <property type="project" value="TreeGrafter"/>
</dbReference>
<dbReference type="InterPro" id="IPR001675">
    <property type="entry name" value="Glyco_trans_29"/>
</dbReference>
<evidence type="ECO:0000256" key="8">
    <source>
        <dbReference type="ARBA" id="ARBA00022968"/>
    </source>
</evidence>
<dbReference type="PANTHER" id="PTHR11987:SF48">
    <property type="entry name" value="CMP-N-ACETYLNEURAMINATE-POLY-ALPHA-2,8-SIALYLTRANSFERASE"/>
    <property type="match status" value="1"/>
</dbReference>
<keyword evidence="9" id="KW-1133">Transmembrane helix</keyword>
<keyword evidence="6" id="KW-0808">Transferase</keyword>
<dbReference type="PANTHER" id="PTHR11987">
    <property type="entry name" value="ALPHA-2,8-SIALYLTRANSFERASE"/>
    <property type="match status" value="1"/>
</dbReference>
<dbReference type="SUPFAM" id="SSF56672">
    <property type="entry name" value="DNA/RNA polymerases"/>
    <property type="match status" value="1"/>
</dbReference>
<dbReference type="InterPro" id="IPR000477">
    <property type="entry name" value="RT_dom"/>
</dbReference>
<keyword evidence="8" id="KW-0735">Signal-anchor</keyword>
<dbReference type="EMBL" id="QRBI01000097">
    <property type="protein sequence ID" value="RMC18098.1"/>
    <property type="molecule type" value="Genomic_DNA"/>
</dbReference>
<dbReference type="STRING" id="333673.A0A3M0KXY3"/>
<evidence type="ECO:0000259" key="14">
    <source>
        <dbReference type="Pfam" id="PF00078"/>
    </source>
</evidence>
<keyword evidence="5" id="KW-0328">Glycosyltransferase</keyword>
<dbReference type="Pfam" id="PF00078">
    <property type="entry name" value="RVT_1"/>
    <property type="match status" value="1"/>
</dbReference>
<reference evidence="15 16" key="1">
    <citation type="submission" date="2018-07" db="EMBL/GenBank/DDBJ databases">
        <title>A high quality draft genome assembly of the barn swallow (H. rustica rustica).</title>
        <authorList>
            <person name="Formenti G."/>
            <person name="Chiara M."/>
            <person name="Poveda L."/>
            <person name="Francoijs K.-J."/>
            <person name="Bonisoli-Alquati A."/>
            <person name="Canova L."/>
            <person name="Gianfranceschi L."/>
            <person name="Horner D.S."/>
            <person name="Saino N."/>
        </authorList>
    </citation>
    <scope>NUCLEOTIDE SEQUENCE [LARGE SCALE GENOMIC DNA]</scope>
    <source>
        <strain evidence="15">Chelidonia</strain>
        <tissue evidence="15">Blood</tissue>
    </source>
</reference>
<dbReference type="GO" id="GO:0000139">
    <property type="term" value="C:Golgi membrane"/>
    <property type="evidence" value="ECO:0007669"/>
    <property type="project" value="UniProtKB-SubCell"/>
</dbReference>
<keyword evidence="7" id="KW-0812">Transmembrane</keyword>
<dbReference type="InterPro" id="IPR038578">
    <property type="entry name" value="GT29-like_sf"/>
</dbReference>
<dbReference type="InterPro" id="IPR043502">
    <property type="entry name" value="DNA/RNA_pol_sf"/>
</dbReference>
<keyword evidence="11" id="KW-0472">Membrane</keyword>
<dbReference type="GO" id="GO:0005576">
    <property type="term" value="C:extracellular region"/>
    <property type="evidence" value="ECO:0007669"/>
    <property type="project" value="UniProtKB-SubCell"/>
</dbReference>
<sequence length="572" mass="64905">MRSVRKRWTVCTVSLLLIFYKTKEITRTEERQEIPLAGDGELSLSRSMINSSGKIIRKGGSSIFQHAAEGWKINSSLVMEIRKNILQFLDAERDVSVVKSSFKPGDVIHYVLDRRRTLNISQDLHSLLPEVSPMKNRRFKTCAVIGNSGILLKSGCGKEIDNHDFVIRGKMSSLMCHLMVFSKGVTECSQMCRLVKDSFVESTGAKCIMPICCDKCNLAPVVEFAADVGTKSDFITMNPSVVQRAFGGFRNESDREKFVHRLSMLNDSVLWIPAFMVKGGEKHVEWVNALILKNKLKVRTAYPSLRLIHAVRGYWLTNKVHIKRPSTGLLMYTLATRFCDEIHLYGFWPFPKDLHGKPVKYHYYDDLKYRYFSNASPHRMPLEFKTLKHSGIMTETTGRKKYMKGNLVQESGCMELLLLLETGNLVKALEIVALVLHYPCKIWNSIHKMAFIKSKAFDTVSDSILLDKLGACGLDRSTLCWVRNWQDGLAQRVVVNGAASNWWPFTSGVPQGSVLGPVLFNIFIDYMDEGIESLISKFADDTELGACVDRLEGRRALQRDLHQLNGWQSLTR</sequence>
<dbReference type="Gene3D" id="3.90.1480.20">
    <property type="entry name" value="Glycosyl transferase family 29"/>
    <property type="match status" value="2"/>
</dbReference>
<dbReference type="Pfam" id="PF00777">
    <property type="entry name" value="Glyco_transf_29"/>
    <property type="match status" value="2"/>
</dbReference>
<evidence type="ECO:0000256" key="3">
    <source>
        <dbReference type="ARBA" id="ARBA00006003"/>
    </source>
</evidence>
<dbReference type="InterPro" id="IPR050943">
    <property type="entry name" value="Glycosyltr_29_Sialyltrsf"/>
</dbReference>
<dbReference type="GO" id="GO:0003828">
    <property type="term" value="F:alpha-N-acetylneuraminate alpha-2,8-sialyltransferase activity"/>
    <property type="evidence" value="ECO:0007669"/>
    <property type="project" value="TreeGrafter"/>
</dbReference>
<evidence type="ECO:0000313" key="15">
    <source>
        <dbReference type="EMBL" id="RMC18098.1"/>
    </source>
</evidence>
<evidence type="ECO:0000256" key="13">
    <source>
        <dbReference type="SAM" id="SignalP"/>
    </source>
</evidence>
<proteinExistence type="inferred from homology"/>
<feature type="chain" id="PRO_5018015169" description="Reverse transcriptase domain-containing protein" evidence="13">
    <location>
        <begin position="25"/>
        <end position="572"/>
    </location>
</feature>
<dbReference type="GO" id="GO:0009311">
    <property type="term" value="P:oligosaccharide metabolic process"/>
    <property type="evidence" value="ECO:0007669"/>
    <property type="project" value="TreeGrafter"/>
</dbReference>
<evidence type="ECO:0000256" key="4">
    <source>
        <dbReference type="ARBA" id="ARBA00022525"/>
    </source>
</evidence>
<evidence type="ECO:0000256" key="12">
    <source>
        <dbReference type="ARBA" id="ARBA00023180"/>
    </source>
</evidence>
<gene>
    <name evidence="15" type="ORF">DUI87_04977</name>
</gene>
<comment type="subcellular location">
    <subcellularLocation>
        <location evidence="1">Golgi apparatus membrane</location>
        <topology evidence="1">Single-pass type II membrane protein</topology>
    </subcellularLocation>
    <subcellularLocation>
        <location evidence="2">Secreted</location>
    </subcellularLocation>
</comment>
<evidence type="ECO:0000256" key="5">
    <source>
        <dbReference type="ARBA" id="ARBA00022676"/>
    </source>
</evidence>
<feature type="signal peptide" evidence="13">
    <location>
        <begin position="1"/>
        <end position="24"/>
    </location>
</feature>
<keyword evidence="10" id="KW-0333">Golgi apparatus</keyword>
<evidence type="ECO:0000256" key="7">
    <source>
        <dbReference type="ARBA" id="ARBA00022692"/>
    </source>
</evidence>
<evidence type="ECO:0000256" key="1">
    <source>
        <dbReference type="ARBA" id="ARBA00004323"/>
    </source>
</evidence>
<accession>A0A3M0KXY3</accession>
<keyword evidence="16" id="KW-1185">Reference proteome</keyword>
<keyword evidence="12" id="KW-0325">Glycoprotein</keyword>
<comment type="similarity">
    <text evidence="3">Belongs to the glycosyltransferase 29 family.</text>
</comment>
<evidence type="ECO:0000256" key="11">
    <source>
        <dbReference type="ARBA" id="ARBA00023136"/>
    </source>
</evidence>
<name>A0A3M0KXY3_HIRRU</name>
<dbReference type="Proteomes" id="UP000269221">
    <property type="component" value="Unassembled WGS sequence"/>
</dbReference>
<feature type="domain" description="Reverse transcriptase" evidence="14">
    <location>
        <begin position="454"/>
        <end position="545"/>
    </location>
</feature>
<evidence type="ECO:0000313" key="16">
    <source>
        <dbReference type="Proteomes" id="UP000269221"/>
    </source>
</evidence>
<evidence type="ECO:0000256" key="10">
    <source>
        <dbReference type="ARBA" id="ARBA00023034"/>
    </source>
</evidence>
<protein>
    <recommendedName>
        <fullName evidence="14">Reverse transcriptase domain-containing protein</fullName>
    </recommendedName>
</protein>
<evidence type="ECO:0000256" key="9">
    <source>
        <dbReference type="ARBA" id="ARBA00022989"/>
    </source>
</evidence>
<keyword evidence="13" id="KW-0732">Signal</keyword>
<evidence type="ECO:0000256" key="6">
    <source>
        <dbReference type="ARBA" id="ARBA00022679"/>
    </source>
</evidence>
<dbReference type="AlphaFoldDB" id="A0A3M0KXY3"/>
<organism evidence="15 16">
    <name type="scientific">Hirundo rustica rustica</name>
    <dbReference type="NCBI Taxonomy" id="333673"/>
    <lineage>
        <taxon>Eukaryota</taxon>
        <taxon>Metazoa</taxon>
        <taxon>Chordata</taxon>
        <taxon>Craniata</taxon>
        <taxon>Vertebrata</taxon>
        <taxon>Euteleostomi</taxon>
        <taxon>Archelosauria</taxon>
        <taxon>Archosauria</taxon>
        <taxon>Dinosauria</taxon>
        <taxon>Saurischia</taxon>
        <taxon>Theropoda</taxon>
        <taxon>Coelurosauria</taxon>
        <taxon>Aves</taxon>
        <taxon>Neognathae</taxon>
        <taxon>Neoaves</taxon>
        <taxon>Telluraves</taxon>
        <taxon>Australaves</taxon>
        <taxon>Passeriformes</taxon>
        <taxon>Sylvioidea</taxon>
        <taxon>Hirundinidae</taxon>
        <taxon>Hirundo</taxon>
    </lineage>
</organism>
<comment type="caution">
    <text evidence="15">The sequence shown here is derived from an EMBL/GenBank/DDBJ whole genome shotgun (WGS) entry which is preliminary data.</text>
</comment>